<dbReference type="AlphaFoldDB" id="A0A3B7QXX6"/>
<evidence type="ECO:0000256" key="4">
    <source>
        <dbReference type="ARBA" id="ARBA00022490"/>
    </source>
</evidence>
<protein>
    <recommendedName>
        <fullName evidence="10">L-threonylcarbamoyladenylate synthase</fullName>
        <ecNumber evidence="3">2.7.7.87</ecNumber>
    </recommendedName>
    <alternativeName>
        <fullName evidence="10">L-threonylcarbamoyladenylate synthase</fullName>
    </alternativeName>
</protein>
<dbReference type="PANTHER" id="PTHR17490">
    <property type="entry name" value="SUA5"/>
    <property type="match status" value="1"/>
</dbReference>
<evidence type="ECO:0000259" key="12">
    <source>
        <dbReference type="PROSITE" id="PS51163"/>
    </source>
</evidence>
<dbReference type="InterPro" id="IPR050156">
    <property type="entry name" value="TC-AMP_synthase_SUA5"/>
</dbReference>
<dbReference type="InterPro" id="IPR006070">
    <property type="entry name" value="Sua5-like_dom"/>
</dbReference>
<keyword evidence="5" id="KW-0808">Transferase</keyword>
<keyword evidence="8" id="KW-0547">Nucleotide-binding</keyword>
<dbReference type="GO" id="GO:0005737">
    <property type="term" value="C:cytoplasm"/>
    <property type="evidence" value="ECO:0007669"/>
    <property type="project" value="UniProtKB-SubCell"/>
</dbReference>
<proteinExistence type="inferred from homology"/>
<dbReference type="PANTHER" id="PTHR17490:SF16">
    <property type="entry name" value="THREONYLCARBAMOYL-AMP SYNTHASE"/>
    <property type="match status" value="1"/>
</dbReference>
<keyword evidence="9" id="KW-0067">ATP-binding</keyword>
<dbReference type="RefSeq" id="WP_119443528.1">
    <property type="nucleotide sequence ID" value="NZ_CP032317.1"/>
</dbReference>
<keyword evidence="4" id="KW-0963">Cytoplasm</keyword>
<keyword evidence="6" id="KW-0819">tRNA processing</keyword>
<organism evidence="13 14">
    <name type="scientific">Hymenobacter oligotrophus</name>
    <dbReference type="NCBI Taxonomy" id="2319843"/>
    <lineage>
        <taxon>Bacteria</taxon>
        <taxon>Pseudomonadati</taxon>
        <taxon>Bacteroidota</taxon>
        <taxon>Cytophagia</taxon>
        <taxon>Cytophagales</taxon>
        <taxon>Hymenobacteraceae</taxon>
        <taxon>Hymenobacter</taxon>
    </lineage>
</organism>
<dbReference type="SUPFAM" id="SSF55821">
    <property type="entry name" value="YrdC/RibB"/>
    <property type="match status" value="1"/>
</dbReference>
<evidence type="ECO:0000313" key="14">
    <source>
        <dbReference type="Proteomes" id="UP000262802"/>
    </source>
</evidence>
<dbReference type="Proteomes" id="UP000262802">
    <property type="component" value="Chromosome"/>
</dbReference>
<reference evidence="13 14" key="1">
    <citation type="submission" date="2018-09" db="EMBL/GenBank/DDBJ databases">
        <title>Hymenobacter medium sp. nov., isolated from R2A medium.</title>
        <authorList>
            <person name="Yingchao G."/>
        </authorList>
    </citation>
    <scope>NUCLEOTIDE SEQUENCE [LARGE SCALE GENOMIC DNA]</scope>
    <source>
        <strain evidence="14">sh-6</strain>
    </source>
</reference>
<dbReference type="EMBL" id="CP032317">
    <property type="protein sequence ID" value="AYA35940.1"/>
    <property type="molecule type" value="Genomic_DNA"/>
</dbReference>
<evidence type="ECO:0000256" key="2">
    <source>
        <dbReference type="ARBA" id="ARBA00007663"/>
    </source>
</evidence>
<comment type="subcellular location">
    <subcellularLocation>
        <location evidence="1">Cytoplasm</location>
    </subcellularLocation>
</comment>
<evidence type="ECO:0000256" key="3">
    <source>
        <dbReference type="ARBA" id="ARBA00012584"/>
    </source>
</evidence>
<evidence type="ECO:0000256" key="10">
    <source>
        <dbReference type="ARBA" id="ARBA00029774"/>
    </source>
</evidence>
<dbReference type="GO" id="GO:0005524">
    <property type="term" value="F:ATP binding"/>
    <property type="evidence" value="ECO:0007669"/>
    <property type="project" value="UniProtKB-KW"/>
</dbReference>
<dbReference type="OrthoDB" id="9814580at2"/>
<dbReference type="KEGG" id="hyh:D3Y59_02055"/>
<dbReference type="PROSITE" id="PS51163">
    <property type="entry name" value="YRDC"/>
    <property type="match status" value="1"/>
</dbReference>
<accession>A0A3B7QXX6</accession>
<dbReference type="GO" id="GO:0000049">
    <property type="term" value="F:tRNA binding"/>
    <property type="evidence" value="ECO:0007669"/>
    <property type="project" value="TreeGrafter"/>
</dbReference>
<dbReference type="GO" id="GO:0003725">
    <property type="term" value="F:double-stranded RNA binding"/>
    <property type="evidence" value="ECO:0007669"/>
    <property type="project" value="InterPro"/>
</dbReference>
<evidence type="ECO:0000256" key="1">
    <source>
        <dbReference type="ARBA" id="ARBA00004496"/>
    </source>
</evidence>
<dbReference type="GO" id="GO:0008033">
    <property type="term" value="P:tRNA processing"/>
    <property type="evidence" value="ECO:0007669"/>
    <property type="project" value="UniProtKB-KW"/>
</dbReference>
<evidence type="ECO:0000256" key="7">
    <source>
        <dbReference type="ARBA" id="ARBA00022695"/>
    </source>
</evidence>
<feature type="domain" description="YrdC-like" evidence="12">
    <location>
        <begin position="7"/>
        <end position="193"/>
    </location>
</feature>
<evidence type="ECO:0000256" key="8">
    <source>
        <dbReference type="ARBA" id="ARBA00022741"/>
    </source>
</evidence>
<dbReference type="GO" id="GO:0006450">
    <property type="term" value="P:regulation of translational fidelity"/>
    <property type="evidence" value="ECO:0007669"/>
    <property type="project" value="TreeGrafter"/>
</dbReference>
<dbReference type="GO" id="GO:0061710">
    <property type="term" value="F:L-threonylcarbamoyladenylate synthase"/>
    <property type="evidence" value="ECO:0007669"/>
    <property type="project" value="UniProtKB-EC"/>
</dbReference>
<sequence length="193" mass="21187">MSTKHMLNEVDAAVDALIMQLIILYPTDTVWGLGCDAEVPRAVEKLYKLKQRPEGKGCIVLVADETMFARYAEQVPANLAELLSQQERPTTYVVKGSRHLAPNLLSADGTIGLRVVRHDDFTHKLVRRLGHGVVSTSANLSGEPAPTSYKDITPAIVRAADHVVSWRQDDDSPVAPSRVVRVLPDGSLEVLRD</sequence>
<dbReference type="InterPro" id="IPR017945">
    <property type="entry name" value="DHBP_synth_RibB-like_a/b_dom"/>
</dbReference>
<evidence type="ECO:0000256" key="5">
    <source>
        <dbReference type="ARBA" id="ARBA00022679"/>
    </source>
</evidence>
<keyword evidence="7" id="KW-0548">Nucleotidyltransferase</keyword>
<dbReference type="Pfam" id="PF01300">
    <property type="entry name" value="Sua5_yciO_yrdC"/>
    <property type="match status" value="1"/>
</dbReference>
<evidence type="ECO:0000313" key="13">
    <source>
        <dbReference type="EMBL" id="AYA35940.1"/>
    </source>
</evidence>
<name>A0A3B7QXX6_9BACT</name>
<evidence type="ECO:0000256" key="11">
    <source>
        <dbReference type="ARBA" id="ARBA00048366"/>
    </source>
</evidence>
<dbReference type="EC" id="2.7.7.87" evidence="3"/>
<dbReference type="Gene3D" id="3.90.870.10">
    <property type="entry name" value="DHBP synthase"/>
    <property type="match status" value="1"/>
</dbReference>
<evidence type="ECO:0000256" key="6">
    <source>
        <dbReference type="ARBA" id="ARBA00022694"/>
    </source>
</evidence>
<evidence type="ECO:0000256" key="9">
    <source>
        <dbReference type="ARBA" id="ARBA00022840"/>
    </source>
</evidence>
<comment type="catalytic activity">
    <reaction evidence="11">
        <text>L-threonine + hydrogencarbonate + ATP = L-threonylcarbamoyladenylate + diphosphate + H2O</text>
        <dbReference type="Rhea" id="RHEA:36407"/>
        <dbReference type="ChEBI" id="CHEBI:15377"/>
        <dbReference type="ChEBI" id="CHEBI:17544"/>
        <dbReference type="ChEBI" id="CHEBI:30616"/>
        <dbReference type="ChEBI" id="CHEBI:33019"/>
        <dbReference type="ChEBI" id="CHEBI:57926"/>
        <dbReference type="ChEBI" id="CHEBI:73682"/>
        <dbReference type="EC" id="2.7.7.87"/>
    </reaction>
</comment>
<comment type="similarity">
    <text evidence="2">Belongs to the SUA5 family.</text>
</comment>
<gene>
    <name evidence="13" type="ORF">D3Y59_02055</name>
</gene>
<keyword evidence="14" id="KW-1185">Reference proteome</keyword>